<evidence type="ECO:0000313" key="1">
    <source>
        <dbReference type="EMBL" id="CAA6811841.1"/>
    </source>
</evidence>
<sequence length="71" mass="8391">MQSVKIENIEIPMTKELQDFFAYKYENKATKLVDEFLLYLHTKKEAHEVNRALEEVQQGKTNDIGKLFDDL</sequence>
<reference evidence="2" key="1">
    <citation type="submission" date="2020-01" db="EMBL/GenBank/DDBJ databases">
        <authorList>
            <person name="Meier V. D."/>
            <person name="Meier V D."/>
        </authorList>
    </citation>
    <scope>NUCLEOTIDE SEQUENCE</scope>
    <source>
        <strain evidence="2">HLG_WM_MAG_02</strain>
        <strain evidence="1">HLG_WM_MAG_06</strain>
    </source>
</reference>
<dbReference type="AlphaFoldDB" id="A0A6S6TYA9"/>
<organism evidence="2">
    <name type="scientific">uncultured Sulfurovum sp</name>
    <dbReference type="NCBI Taxonomy" id="269237"/>
    <lineage>
        <taxon>Bacteria</taxon>
        <taxon>Pseudomonadati</taxon>
        <taxon>Campylobacterota</taxon>
        <taxon>Epsilonproteobacteria</taxon>
        <taxon>Campylobacterales</taxon>
        <taxon>Sulfurovaceae</taxon>
        <taxon>Sulfurovum</taxon>
        <taxon>environmental samples</taxon>
    </lineage>
</organism>
<gene>
    <name evidence="1" type="ORF">HELGO_WM18424</name>
    <name evidence="2" type="ORF">HELGO_WM23303</name>
</gene>
<protein>
    <submittedName>
        <fullName evidence="2">Uncharacterized protein</fullName>
    </submittedName>
</protein>
<accession>A0A6S6TYA9</accession>
<proteinExistence type="predicted"/>
<dbReference type="EMBL" id="CACVAZ010000176">
    <property type="protein sequence ID" value="CAA6824434.1"/>
    <property type="molecule type" value="Genomic_DNA"/>
</dbReference>
<dbReference type="EMBL" id="CACVAP010000064">
    <property type="protein sequence ID" value="CAA6811841.1"/>
    <property type="molecule type" value="Genomic_DNA"/>
</dbReference>
<name>A0A6S6TYA9_9BACT</name>
<evidence type="ECO:0000313" key="2">
    <source>
        <dbReference type="EMBL" id="CAA6824434.1"/>
    </source>
</evidence>